<keyword evidence="1" id="KW-0472">Membrane</keyword>
<protein>
    <submittedName>
        <fullName evidence="2">Uncharacterized protein DUF4305</fullName>
    </submittedName>
</protein>
<organism evidence="2 3">
    <name type="scientific">Scopulibacillus darangshiensis</name>
    <dbReference type="NCBI Taxonomy" id="442528"/>
    <lineage>
        <taxon>Bacteria</taxon>
        <taxon>Bacillati</taxon>
        <taxon>Bacillota</taxon>
        <taxon>Bacilli</taxon>
        <taxon>Bacillales</taxon>
        <taxon>Sporolactobacillaceae</taxon>
        <taxon>Scopulibacillus</taxon>
    </lineage>
</organism>
<dbReference type="Pfam" id="PF14146">
    <property type="entry name" value="DUF4305"/>
    <property type="match status" value="1"/>
</dbReference>
<evidence type="ECO:0000313" key="2">
    <source>
        <dbReference type="EMBL" id="TCP19729.1"/>
    </source>
</evidence>
<comment type="caution">
    <text evidence="2">The sequence shown here is derived from an EMBL/GenBank/DDBJ whole genome shotgun (WGS) entry which is preliminary data.</text>
</comment>
<keyword evidence="3" id="KW-1185">Reference proteome</keyword>
<feature type="transmembrane region" description="Helical" evidence="1">
    <location>
        <begin position="7"/>
        <end position="26"/>
    </location>
</feature>
<keyword evidence="1" id="KW-1133">Transmembrane helix</keyword>
<evidence type="ECO:0000256" key="1">
    <source>
        <dbReference type="SAM" id="Phobius"/>
    </source>
</evidence>
<reference evidence="2 3" key="1">
    <citation type="submission" date="2019-03" db="EMBL/GenBank/DDBJ databases">
        <title>Genomic Encyclopedia of Type Strains, Phase IV (KMG-IV): sequencing the most valuable type-strain genomes for metagenomic binning, comparative biology and taxonomic classification.</title>
        <authorList>
            <person name="Goeker M."/>
        </authorList>
    </citation>
    <scope>NUCLEOTIDE SEQUENCE [LARGE SCALE GENOMIC DNA]</scope>
    <source>
        <strain evidence="2 3">DSM 19377</strain>
    </source>
</reference>
<dbReference type="InterPro" id="IPR025426">
    <property type="entry name" value="DUF4305"/>
</dbReference>
<dbReference type="RefSeq" id="WP_132748272.1">
    <property type="nucleotide sequence ID" value="NZ_SLXK01000059.1"/>
</dbReference>
<dbReference type="Proteomes" id="UP000295416">
    <property type="component" value="Unassembled WGS sequence"/>
</dbReference>
<gene>
    <name evidence="2" type="ORF">EV207_15914</name>
</gene>
<accession>A0A4R2NEJ0</accession>
<sequence length="62" mass="7147">MNRQRKIIWGFIYLMIGSLFIFAAAYEAQDTVWNAATIFFAAFAAFDVRMGFHHLIKGAMQK</sequence>
<evidence type="ECO:0000313" key="3">
    <source>
        <dbReference type="Proteomes" id="UP000295416"/>
    </source>
</evidence>
<name>A0A4R2NEJ0_9BACL</name>
<proteinExistence type="predicted"/>
<keyword evidence="1" id="KW-0812">Transmembrane</keyword>
<dbReference type="EMBL" id="SLXK01000059">
    <property type="protein sequence ID" value="TCP19729.1"/>
    <property type="molecule type" value="Genomic_DNA"/>
</dbReference>
<feature type="transmembrane region" description="Helical" evidence="1">
    <location>
        <begin position="32"/>
        <end position="52"/>
    </location>
</feature>
<dbReference type="AlphaFoldDB" id="A0A4R2NEJ0"/>